<dbReference type="Proteomes" id="UP000678393">
    <property type="component" value="Unassembled WGS sequence"/>
</dbReference>
<feature type="domain" description="Kazal-like" evidence="9">
    <location>
        <begin position="509"/>
        <end position="554"/>
    </location>
</feature>
<evidence type="ECO:0000256" key="8">
    <source>
        <dbReference type="SAM" id="Phobius"/>
    </source>
</evidence>
<feature type="transmembrane region" description="Helical" evidence="8">
    <location>
        <begin position="274"/>
        <end position="297"/>
    </location>
</feature>
<dbReference type="InterPro" id="IPR036259">
    <property type="entry name" value="MFS_trans_sf"/>
</dbReference>
<keyword evidence="3" id="KW-1003">Cell membrane</keyword>
<dbReference type="PROSITE" id="PS51465">
    <property type="entry name" value="KAZAL_2"/>
    <property type="match status" value="1"/>
</dbReference>
<evidence type="ECO:0000256" key="5">
    <source>
        <dbReference type="ARBA" id="ARBA00022989"/>
    </source>
</evidence>
<dbReference type="EMBL" id="CAJHNH020002695">
    <property type="protein sequence ID" value="CAG5127480.1"/>
    <property type="molecule type" value="Genomic_DNA"/>
</dbReference>
<dbReference type="AlphaFoldDB" id="A0A8S3ZIH4"/>
<dbReference type="Gene3D" id="1.20.1250.20">
    <property type="entry name" value="MFS general substrate transporter like domains"/>
    <property type="match status" value="1"/>
</dbReference>
<keyword evidence="11" id="KW-1185">Reference proteome</keyword>
<reference evidence="10" key="1">
    <citation type="submission" date="2021-04" db="EMBL/GenBank/DDBJ databases">
        <authorList>
            <consortium name="Molecular Ecology Group"/>
        </authorList>
    </citation>
    <scope>NUCLEOTIDE SEQUENCE</scope>
</reference>
<comment type="subcellular location">
    <subcellularLocation>
        <location evidence="1">Cell membrane</location>
        <topology evidence="1">Multi-pass membrane protein</topology>
    </subcellularLocation>
</comment>
<feature type="transmembrane region" description="Helical" evidence="8">
    <location>
        <begin position="468"/>
        <end position="491"/>
    </location>
</feature>
<evidence type="ECO:0000256" key="3">
    <source>
        <dbReference type="ARBA" id="ARBA00022475"/>
    </source>
</evidence>
<evidence type="ECO:0000313" key="11">
    <source>
        <dbReference type="Proteomes" id="UP000678393"/>
    </source>
</evidence>
<dbReference type="GO" id="GO:0016323">
    <property type="term" value="C:basolateral plasma membrane"/>
    <property type="evidence" value="ECO:0007669"/>
    <property type="project" value="TreeGrafter"/>
</dbReference>
<dbReference type="PANTHER" id="PTHR11388:SF157">
    <property type="entry name" value="SOLUTE CARRIER ORGANIC ANION TRANSPORTER FAMILY MEMBER 2A1-LIKE"/>
    <property type="match status" value="1"/>
</dbReference>
<dbReference type="SUPFAM" id="SSF103473">
    <property type="entry name" value="MFS general substrate transporter"/>
    <property type="match status" value="2"/>
</dbReference>
<evidence type="ECO:0000256" key="7">
    <source>
        <dbReference type="ARBA" id="ARBA00023157"/>
    </source>
</evidence>
<dbReference type="GO" id="GO:0043252">
    <property type="term" value="P:sodium-independent organic anion transport"/>
    <property type="evidence" value="ECO:0007669"/>
    <property type="project" value="TreeGrafter"/>
</dbReference>
<evidence type="ECO:0000256" key="1">
    <source>
        <dbReference type="ARBA" id="ARBA00004651"/>
    </source>
</evidence>
<dbReference type="Pfam" id="PF03137">
    <property type="entry name" value="OATP"/>
    <property type="match status" value="1"/>
</dbReference>
<keyword evidence="7" id="KW-1015">Disulfide bond</keyword>
<evidence type="ECO:0000256" key="2">
    <source>
        <dbReference type="ARBA" id="ARBA00009657"/>
    </source>
</evidence>
<dbReference type="InterPro" id="IPR002350">
    <property type="entry name" value="Kazal_dom"/>
</dbReference>
<comment type="similarity">
    <text evidence="2">Belongs to the organo anion transporter (TC 2.A.60) family.</text>
</comment>
<feature type="transmembrane region" description="Helical" evidence="8">
    <location>
        <begin position="401"/>
        <end position="426"/>
    </location>
</feature>
<feature type="transmembrane region" description="Helical" evidence="8">
    <location>
        <begin position="120"/>
        <end position="143"/>
    </location>
</feature>
<evidence type="ECO:0000256" key="6">
    <source>
        <dbReference type="ARBA" id="ARBA00023136"/>
    </source>
</evidence>
<keyword evidence="4 8" id="KW-0812">Transmembrane</keyword>
<dbReference type="GO" id="GO:0015347">
    <property type="term" value="F:sodium-independent organic anion transmembrane transporter activity"/>
    <property type="evidence" value="ECO:0007669"/>
    <property type="project" value="TreeGrafter"/>
</dbReference>
<protein>
    <recommendedName>
        <fullName evidence="9">Kazal-like domain-containing protein</fullName>
    </recommendedName>
</protein>
<feature type="transmembrane region" description="Helical" evidence="8">
    <location>
        <begin position="438"/>
        <end position="461"/>
    </location>
</feature>
<comment type="caution">
    <text evidence="10">The sequence shown here is derived from an EMBL/GenBank/DDBJ whole genome shotgun (WGS) entry which is preliminary data.</text>
</comment>
<evidence type="ECO:0000256" key="4">
    <source>
        <dbReference type="ARBA" id="ARBA00022692"/>
    </source>
</evidence>
<feature type="non-terminal residue" evidence="10">
    <location>
        <position position="622"/>
    </location>
</feature>
<dbReference type="PANTHER" id="PTHR11388">
    <property type="entry name" value="ORGANIC ANION TRANSPORTER"/>
    <property type="match status" value="1"/>
</dbReference>
<keyword evidence="6 8" id="KW-0472">Membrane</keyword>
<evidence type="ECO:0000259" key="9">
    <source>
        <dbReference type="PROSITE" id="PS51465"/>
    </source>
</evidence>
<keyword evidence="5 8" id="KW-1133">Transmembrane helix</keyword>
<gene>
    <name evidence="10" type="ORF">CUNI_LOCUS13038</name>
</gene>
<dbReference type="InterPro" id="IPR004156">
    <property type="entry name" value="OATP"/>
</dbReference>
<dbReference type="OrthoDB" id="6129586at2759"/>
<feature type="transmembrane region" description="Helical" evidence="8">
    <location>
        <begin position="58"/>
        <end position="79"/>
    </location>
</feature>
<evidence type="ECO:0000313" key="10">
    <source>
        <dbReference type="EMBL" id="CAG5127480.1"/>
    </source>
</evidence>
<sequence length="622" mass="68589">MNLRHKSRVTTRGFTRATRLMESNADKHPCDLDDDKVDLSCGVWKFRTNVLGTKFANLYTFTVLVGISMLFTQMVQSVIHLTSIERQFKIDNARAGLFDTASKAGHLTTILLAGHFAKRVHIPVVIGLAGMFQGTILMIPAFMQIANPYTLPLLTGSDSANGSGKNSHGDNEQYFCRNNDTFYNETYNQMAFIVILLVQGAKGVTDAFHSGFLPTLYVDDNMLDKSKMGIFFGIKYIIGELASPVGKQLNAILTEVPTDLKKTEMDPKDQRFVAAWWLAFLLFGAATAFFSFPIILFPRYLVSRRQQEAALQRAMVSFTPDDDEKKTITEKIKVNFTPRSSLFPPINGLSERKVSIDGSMAFNQPIKIKPRPNGGATSQTSATELIKDFPKALVRVFKRPVFLLMLVDIAIVSIPTQGISVFRSIYMSSEYNVSMTEVATLTGVTGAVSHVIATLSSGWLASRVKSKVGYMWIIFVTYLAAICITPMWIILGCDNQPVYGHEGRFGIPANMTEACGCDAVKQLISCGSDGRNYLTPCHAGCESSIGKTFVNCTGIADAAMTLVPGLCPTPCKRNFYLYVALHAIQGMISGMANIPRRLLLLRIVDPRDRAFATSLFAFFGTI</sequence>
<organism evidence="10 11">
    <name type="scientific">Candidula unifasciata</name>
    <dbReference type="NCBI Taxonomy" id="100452"/>
    <lineage>
        <taxon>Eukaryota</taxon>
        <taxon>Metazoa</taxon>
        <taxon>Spiralia</taxon>
        <taxon>Lophotrochozoa</taxon>
        <taxon>Mollusca</taxon>
        <taxon>Gastropoda</taxon>
        <taxon>Heterobranchia</taxon>
        <taxon>Euthyneura</taxon>
        <taxon>Panpulmonata</taxon>
        <taxon>Eupulmonata</taxon>
        <taxon>Stylommatophora</taxon>
        <taxon>Helicina</taxon>
        <taxon>Helicoidea</taxon>
        <taxon>Geomitridae</taxon>
        <taxon>Candidula</taxon>
    </lineage>
</organism>
<name>A0A8S3ZIH4_9EUPU</name>
<proteinExistence type="inferred from homology"/>
<accession>A0A8S3ZIH4</accession>